<feature type="compositionally biased region" description="Basic and acidic residues" evidence="1">
    <location>
        <begin position="102"/>
        <end position="124"/>
    </location>
</feature>
<organism evidence="2 3">
    <name type="scientific">Cystoisospora suis</name>
    <dbReference type="NCBI Taxonomy" id="483139"/>
    <lineage>
        <taxon>Eukaryota</taxon>
        <taxon>Sar</taxon>
        <taxon>Alveolata</taxon>
        <taxon>Apicomplexa</taxon>
        <taxon>Conoidasida</taxon>
        <taxon>Coccidia</taxon>
        <taxon>Eucoccidiorida</taxon>
        <taxon>Eimeriorina</taxon>
        <taxon>Sarcocystidae</taxon>
        <taxon>Cystoisospora</taxon>
    </lineage>
</organism>
<feature type="region of interest" description="Disordered" evidence="1">
    <location>
        <begin position="975"/>
        <end position="1023"/>
    </location>
</feature>
<feature type="compositionally biased region" description="Basic and acidic residues" evidence="1">
    <location>
        <begin position="360"/>
        <end position="372"/>
    </location>
</feature>
<feature type="region of interest" description="Disordered" evidence="1">
    <location>
        <begin position="684"/>
        <end position="904"/>
    </location>
</feature>
<evidence type="ECO:0000256" key="1">
    <source>
        <dbReference type="SAM" id="MobiDB-lite"/>
    </source>
</evidence>
<feature type="region of interest" description="Disordered" evidence="1">
    <location>
        <begin position="1"/>
        <end position="372"/>
    </location>
</feature>
<feature type="compositionally biased region" description="Polar residues" evidence="1">
    <location>
        <begin position="865"/>
        <end position="904"/>
    </location>
</feature>
<comment type="caution">
    <text evidence="2">The sequence shown here is derived from an EMBL/GenBank/DDBJ whole genome shotgun (WGS) entry which is preliminary data.</text>
</comment>
<feature type="compositionally biased region" description="Polar residues" evidence="1">
    <location>
        <begin position="141"/>
        <end position="158"/>
    </location>
</feature>
<feature type="compositionally biased region" description="Basic and acidic residues" evidence="1">
    <location>
        <begin position="307"/>
        <end position="317"/>
    </location>
</feature>
<dbReference type="AlphaFoldDB" id="A0A2C6LD61"/>
<sequence length="1023" mass="107629">MDIGSSRNGGGDSNDGENSEAGSCSSAAPTPSAKPSPPRLSSTSAIGQQRGALLLYPGSSRTREKQFVQLSATRKRVTEADAAAPHLDLQPSTPVMQPPRKTTVEKGLNDGERKTPPEITEGVRKSTSSRQYGAGGGGRAEQTTGPRASLQSQQSITRRSTRPGGKIRRSQKEGRDGPADRGGSVVAPVRKGCEGQSRGTPTNSAASQGEEEQSKEHKETTKHGEENIGERSKAGDGIEQHEPEEPAASQERRERLGGDAEGDTPNEKPPCGEGMVGQPDAADTERENQTAENETQLEGSLDTRGASSDDHPAERGEVAQMTAQAPADGGPQSAPGISEDAEDGEQRRTVDTAVELPCSNRDDNDDCSKIHESPRCRSLGLARQGSAEKLASLYGRIACYEEREDERVPRPPECDREEKMDDSNEEREDDARDAGEECLGQTYGEDVSSELAKNAEIRKEADAGSGARASLNLSTTPGSGDAALGATETQLEGSEKRGDDLSDSSGLGGGTVGEAISSHTDDAVLMELPSCTTGGGHDEANEAVVLPRSPSDSSVAKKDETENNSPPSEAPAELVKHEASVNPSRAPSSPELQQPNALPSEPSNSRRSLSPEAWHPGLLPIEALDCQNRPTSAGASSHSSRLSGNGGDRAARLQHIADNLAFCQNMQERTAGSCLAPGLQTAGQLGGEDFDGEGEGEVLGDQNNEAEGTGCKMNAKGGDQKAQLLSEDPGQIGPTCPYDAEGNNPELREGGSQTGTPKEIRSNVTVPRRHFSAGGMRPPPPFRPPNFAERIGRPLSGPVSRLPVPGELAGSRINEGAKPASVSPPFACLPRPASSPSPSPPPRFFLLPSYPPSPATGKADKRDASCTSPCDRNANTVNILRAPESNSSTNNQQGEASSAGNSLPCTPYLARSELPLLSPWNPRPLAEQLRQGPPPTSPGGIPAPTTVEQRQWLEWQQEQATRQFLLQSGCSIVPNDDVGGSGCRRPPELSSSWRADQARRGGLGNEGEAGVVPGNKPLRKLTV</sequence>
<reference evidence="2 3" key="1">
    <citation type="journal article" date="2017" name="Int. J. Parasitol.">
        <title>The genome of the protozoan parasite Cystoisospora suis and a reverse vaccinology approach to identify vaccine candidates.</title>
        <authorList>
            <person name="Palmieri N."/>
            <person name="Shrestha A."/>
            <person name="Ruttkowski B."/>
            <person name="Beck T."/>
            <person name="Vogl C."/>
            <person name="Tomley F."/>
            <person name="Blake D.P."/>
            <person name="Joachim A."/>
        </authorList>
    </citation>
    <scope>NUCLEOTIDE SEQUENCE [LARGE SCALE GENOMIC DNA]</scope>
    <source>
        <strain evidence="2 3">Wien I</strain>
    </source>
</reference>
<feature type="compositionally biased region" description="Basic residues" evidence="1">
    <location>
        <begin position="159"/>
        <end position="169"/>
    </location>
</feature>
<feature type="compositionally biased region" description="Basic and acidic residues" evidence="1">
    <location>
        <begin position="170"/>
        <end position="179"/>
    </location>
</feature>
<feature type="compositionally biased region" description="Low complexity" evidence="1">
    <location>
        <begin position="19"/>
        <end position="31"/>
    </location>
</feature>
<accession>A0A2C6LD61</accession>
<dbReference type="EMBL" id="MIGC01000257">
    <property type="protein sequence ID" value="PHJ25499.1"/>
    <property type="molecule type" value="Genomic_DNA"/>
</dbReference>
<feature type="compositionally biased region" description="Basic and acidic residues" evidence="1">
    <location>
        <begin position="401"/>
        <end position="422"/>
    </location>
</feature>
<feature type="compositionally biased region" description="Polar residues" evidence="1">
    <location>
        <begin position="197"/>
        <end position="207"/>
    </location>
</feature>
<feature type="compositionally biased region" description="Acidic residues" evidence="1">
    <location>
        <begin position="688"/>
        <end position="698"/>
    </location>
</feature>
<evidence type="ECO:0000313" key="3">
    <source>
        <dbReference type="Proteomes" id="UP000221165"/>
    </source>
</evidence>
<gene>
    <name evidence="2" type="ORF">CSUI_000660</name>
</gene>
<protein>
    <submittedName>
        <fullName evidence="2">Uncharacterized protein</fullName>
    </submittedName>
</protein>
<feature type="region of interest" description="Disordered" evidence="1">
    <location>
        <begin position="401"/>
        <end position="650"/>
    </location>
</feature>
<feature type="compositionally biased region" description="Basic and acidic residues" evidence="1">
    <location>
        <begin position="212"/>
        <end position="258"/>
    </location>
</feature>
<dbReference type="Proteomes" id="UP000221165">
    <property type="component" value="Unassembled WGS sequence"/>
</dbReference>
<feature type="compositionally biased region" description="Low complexity" evidence="1">
    <location>
        <begin position="632"/>
        <end position="643"/>
    </location>
</feature>
<evidence type="ECO:0000313" key="2">
    <source>
        <dbReference type="EMBL" id="PHJ25499.1"/>
    </source>
</evidence>
<dbReference type="GeneID" id="94424102"/>
<keyword evidence="3" id="KW-1185">Reference proteome</keyword>
<dbReference type="RefSeq" id="XP_067927145.1">
    <property type="nucleotide sequence ID" value="XM_068060891.1"/>
</dbReference>
<feature type="region of interest" description="Disordered" evidence="1">
    <location>
        <begin position="919"/>
        <end position="944"/>
    </location>
</feature>
<feature type="compositionally biased region" description="Basic and acidic residues" evidence="1">
    <location>
        <begin position="453"/>
        <end position="462"/>
    </location>
</feature>
<proteinExistence type="predicted"/>
<feature type="compositionally biased region" description="Pro residues" evidence="1">
    <location>
        <begin position="833"/>
        <end position="854"/>
    </location>
</feature>
<feature type="compositionally biased region" description="Polar residues" evidence="1">
    <location>
        <begin position="581"/>
        <end position="608"/>
    </location>
</feature>
<name>A0A2C6LD61_9APIC</name>
<dbReference type="VEuPathDB" id="ToxoDB:CSUI_000660"/>